<evidence type="ECO:0000259" key="4">
    <source>
        <dbReference type="PROSITE" id="PS50995"/>
    </source>
</evidence>
<dbReference type="eggNOG" id="COG1846">
    <property type="taxonomic scope" value="Bacteria"/>
</dbReference>
<dbReference type="PANTHER" id="PTHR33164">
    <property type="entry name" value="TRANSCRIPTIONAL REGULATOR, MARR FAMILY"/>
    <property type="match status" value="1"/>
</dbReference>
<keyword evidence="1" id="KW-0805">Transcription regulation</keyword>
<dbReference type="Proteomes" id="UP000030416">
    <property type="component" value="Unassembled WGS sequence"/>
</dbReference>
<dbReference type="InterPro" id="IPR023187">
    <property type="entry name" value="Tscrpt_reg_MarR-type_CS"/>
</dbReference>
<evidence type="ECO:0000256" key="3">
    <source>
        <dbReference type="ARBA" id="ARBA00023163"/>
    </source>
</evidence>
<keyword evidence="6" id="KW-1185">Reference proteome</keyword>
<evidence type="ECO:0000313" key="5">
    <source>
        <dbReference type="EMBL" id="KGR77426.1"/>
    </source>
</evidence>
<dbReference type="Pfam" id="PF01047">
    <property type="entry name" value="MarR"/>
    <property type="match status" value="1"/>
</dbReference>
<dbReference type="PROSITE" id="PS50995">
    <property type="entry name" value="HTH_MARR_2"/>
    <property type="match status" value="1"/>
</dbReference>
<feature type="domain" description="HTH marR-type" evidence="4">
    <location>
        <begin position="1"/>
        <end position="129"/>
    </location>
</feature>
<protein>
    <submittedName>
        <fullName evidence="5">MarR family transcriptional regulator</fullName>
    </submittedName>
</protein>
<dbReference type="InterPro" id="IPR036390">
    <property type="entry name" value="WH_DNA-bd_sf"/>
</dbReference>
<evidence type="ECO:0000256" key="1">
    <source>
        <dbReference type="ARBA" id="ARBA00023015"/>
    </source>
</evidence>
<dbReference type="InterPro" id="IPR011991">
    <property type="entry name" value="ArsR-like_HTH"/>
</dbReference>
<organism evidence="5 6">
    <name type="scientific">Ureibacillus manganicus DSM 26584</name>
    <dbReference type="NCBI Taxonomy" id="1384049"/>
    <lineage>
        <taxon>Bacteria</taxon>
        <taxon>Bacillati</taxon>
        <taxon>Bacillota</taxon>
        <taxon>Bacilli</taxon>
        <taxon>Bacillales</taxon>
        <taxon>Caryophanaceae</taxon>
        <taxon>Ureibacillus</taxon>
    </lineage>
</organism>
<dbReference type="PROSITE" id="PS01117">
    <property type="entry name" value="HTH_MARR_1"/>
    <property type="match status" value="1"/>
</dbReference>
<dbReference type="Gene3D" id="1.10.10.10">
    <property type="entry name" value="Winged helix-like DNA-binding domain superfamily/Winged helix DNA-binding domain"/>
    <property type="match status" value="1"/>
</dbReference>
<dbReference type="EMBL" id="JPVN01000019">
    <property type="protein sequence ID" value="KGR77426.1"/>
    <property type="molecule type" value="Genomic_DNA"/>
</dbReference>
<dbReference type="OrthoDB" id="2376601at2"/>
<accession>A0A0A3HXV5</accession>
<dbReference type="InterPro" id="IPR000835">
    <property type="entry name" value="HTH_MarR-typ"/>
</dbReference>
<reference evidence="5 6" key="1">
    <citation type="submission" date="2014-02" db="EMBL/GenBank/DDBJ databases">
        <title>Draft genome sequence of Lysinibacillus manganicus DSM 26584T.</title>
        <authorList>
            <person name="Zhang F."/>
            <person name="Wang G."/>
            <person name="Zhang L."/>
        </authorList>
    </citation>
    <scope>NUCLEOTIDE SEQUENCE [LARGE SCALE GENOMIC DNA]</scope>
    <source>
        <strain evidence="5 6">DSM 26584</strain>
    </source>
</reference>
<proteinExistence type="predicted"/>
<dbReference type="RefSeq" id="WP_036188430.1">
    <property type="nucleotide sequence ID" value="NZ_AVDA01000019.1"/>
</dbReference>
<dbReference type="STRING" id="1384049.CD29_15270"/>
<evidence type="ECO:0000256" key="2">
    <source>
        <dbReference type="ARBA" id="ARBA00023125"/>
    </source>
</evidence>
<dbReference type="SMART" id="SM00347">
    <property type="entry name" value="HTH_MARR"/>
    <property type="match status" value="1"/>
</dbReference>
<comment type="caution">
    <text evidence="5">The sequence shown here is derived from an EMBL/GenBank/DDBJ whole genome shotgun (WGS) entry which is preliminary data.</text>
</comment>
<evidence type="ECO:0000313" key="6">
    <source>
        <dbReference type="Proteomes" id="UP000030416"/>
    </source>
</evidence>
<dbReference type="InterPro" id="IPR036388">
    <property type="entry name" value="WH-like_DNA-bd_sf"/>
</dbReference>
<keyword evidence="3" id="KW-0804">Transcription</keyword>
<dbReference type="AlphaFoldDB" id="A0A0A3HXV5"/>
<dbReference type="SUPFAM" id="SSF46785">
    <property type="entry name" value="Winged helix' DNA-binding domain"/>
    <property type="match status" value="1"/>
</dbReference>
<keyword evidence="2" id="KW-0238">DNA-binding</keyword>
<sequence>MIRQINKYFTDIYFNLHPTQEEVISHQSVRILQMVQKKRYIMIRDIAEQLSISQNTASEHVKKLVSYGWLYKERSDEDQRKVYLHLTDKGLEILKKNTELDEDKLRVALSQLSAYEREKIVEAFRLLSEVSK</sequence>
<dbReference type="CDD" id="cd00090">
    <property type="entry name" value="HTH_ARSR"/>
    <property type="match status" value="1"/>
</dbReference>
<dbReference type="GO" id="GO:0003677">
    <property type="term" value="F:DNA binding"/>
    <property type="evidence" value="ECO:0007669"/>
    <property type="project" value="UniProtKB-KW"/>
</dbReference>
<dbReference type="InterPro" id="IPR039422">
    <property type="entry name" value="MarR/SlyA-like"/>
</dbReference>
<name>A0A0A3HXV5_9BACL</name>
<gene>
    <name evidence="5" type="ORF">CD29_15270</name>
</gene>
<dbReference type="GO" id="GO:0006950">
    <property type="term" value="P:response to stress"/>
    <property type="evidence" value="ECO:0007669"/>
    <property type="project" value="TreeGrafter"/>
</dbReference>
<dbReference type="PANTHER" id="PTHR33164:SF89">
    <property type="entry name" value="MARR FAMILY REGULATORY PROTEIN"/>
    <property type="match status" value="1"/>
</dbReference>
<dbReference type="GO" id="GO:0003700">
    <property type="term" value="F:DNA-binding transcription factor activity"/>
    <property type="evidence" value="ECO:0007669"/>
    <property type="project" value="InterPro"/>
</dbReference>